<sequence length="270" mass="28097">MWTAEQGPYLVTDVFTIPAGCTLTVEPGVIIKLNHAFPSIIVSGTLDMRGAPDAPIVITSFKDDAVGGDTNGDGAASAPAPGDWQYLRTLDMGAFRAEHLRVSYGSNTFYGGGSSRASLIWTGGAELSLSSTTLSHSAGRGVYQESGITTILNSAISDNAGNGYEHRGGLTRISGSNLESDAPAYAVYNPTVADVADARGNWWGSPSGPMHSSNPGGSGAYVSDRALFEPWLLSDPFAPPEPSCCSSVAFIPGLEASRLYGPGAIFENQL</sequence>
<accession>A0A1G2MFS6</accession>
<proteinExistence type="predicted"/>
<evidence type="ECO:0000313" key="1">
    <source>
        <dbReference type="EMBL" id="OHA22009.1"/>
    </source>
</evidence>
<dbReference type="EMBL" id="MHRJ01000033">
    <property type="protein sequence ID" value="OHA22009.1"/>
    <property type="molecule type" value="Genomic_DNA"/>
</dbReference>
<comment type="caution">
    <text evidence="1">The sequence shown here is derived from an EMBL/GenBank/DDBJ whole genome shotgun (WGS) entry which is preliminary data.</text>
</comment>
<organism evidence="1 2">
    <name type="scientific">Candidatus Taylorbacteria bacterium RIFCSPHIGHO2_02_49_25</name>
    <dbReference type="NCBI Taxonomy" id="1802305"/>
    <lineage>
        <taxon>Bacteria</taxon>
        <taxon>Candidatus Tayloriibacteriota</taxon>
    </lineage>
</organism>
<evidence type="ECO:0008006" key="3">
    <source>
        <dbReference type="Google" id="ProtNLM"/>
    </source>
</evidence>
<dbReference type="Proteomes" id="UP000176493">
    <property type="component" value="Unassembled WGS sequence"/>
</dbReference>
<dbReference type="AlphaFoldDB" id="A0A1G2MFS6"/>
<evidence type="ECO:0000313" key="2">
    <source>
        <dbReference type="Proteomes" id="UP000176493"/>
    </source>
</evidence>
<gene>
    <name evidence="1" type="ORF">A2W52_01275</name>
</gene>
<reference evidence="1 2" key="1">
    <citation type="journal article" date="2016" name="Nat. Commun.">
        <title>Thousands of microbial genomes shed light on interconnected biogeochemical processes in an aquifer system.</title>
        <authorList>
            <person name="Anantharaman K."/>
            <person name="Brown C.T."/>
            <person name="Hug L.A."/>
            <person name="Sharon I."/>
            <person name="Castelle C.J."/>
            <person name="Probst A.J."/>
            <person name="Thomas B.C."/>
            <person name="Singh A."/>
            <person name="Wilkins M.J."/>
            <person name="Karaoz U."/>
            <person name="Brodie E.L."/>
            <person name="Williams K.H."/>
            <person name="Hubbard S.S."/>
            <person name="Banfield J.F."/>
        </authorList>
    </citation>
    <scope>NUCLEOTIDE SEQUENCE [LARGE SCALE GENOMIC DNA]</scope>
</reference>
<protein>
    <recommendedName>
        <fullName evidence="3">Right handed beta helix domain-containing protein</fullName>
    </recommendedName>
</protein>
<name>A0A1G2MFS6_9BACT</name>